<protein>
    <submittedName>
        <fullName evidence="1">Flavin containing amine oxidase</fullName>
    </submittedName>
</protein>
<organism evidence="1 2">
    <name type="scientific">Colletotrichum scovillei</name>
    <dbReference type="NCBI Taxonomy" id="1209932"/>
    <lineage>
        <taxon>Eukaryota</taxon>
        <taxon>Fungi</taxon>
        <taxon>Dikarya</taxon>
        <taxon>Ascomycota</taxon>
        <taxon>Pezizomycotina</taxon>
        <taxon>Sordariomycetes</taxon>
        <taxon>Hypocreomycetidae</taxon>
        <taxon>Glomerellales</taxon>
        <taxon>Glomerellaceae</taxon>
        <taxon>Colletotrichum</taxon>
        <taxon>Colletotrichum acutatum species complex</taxon>
    </lineage>
</organism>
<proteinExistence type="predicted"/>
<evidence type="ECO:0000313" key="2">
    <source>
        <dbReference type="Proteomes" id="UP000699042"/>
    </source>
</evidence>
<gene>
    <name evidence="1" type="ORF">JMJ77_008306</name>
</gene>
<name>A0A9P7ULL7_9PEZI</name>
<comment type="caution">
    <text evidence="1">The sequence shown here is derived from an EMBL/GenBank/DDBJ whole genome shotgun (WGS) entry which is preliminary data.</text>
</comment>
<reference evidence="1" key="1">
    <citation type="submission" date="2021-05" db="EMBL/GenBank/DDBJ databases">
        <title>Comparative genomics of three Colletotrichum scovillei strains and genetic complementation revealed genes involved fungal growth and virulence on chili pepper.</title>
        <authorList>
            <person name="Hsieh D.-K."/>
            <person name="Chuang S.-C."/>
            <person name="Chen C.-Y."/>
            <person name="Chao Y.-T."/>
            <person name="Lu M.-Y.J."/>
            <person name="Lee M.-H."/>
            <person name="Shih M.-C."/>
        </authorList>
    </citation>
    <scope>NUCLEOTIDE SEQUENCE</scope>
    <source>
        <strain evidence="1">Coll-153</strain>
    </source>
</reference>
<accession>A0A9P7ULL7</accession>
<dbReference type="Proteomes" id="UP000699042">
    <property type="component" value="Unassembled WGS sequence"/>
</dbReference>
<keyword evidence="2" id="KW-1185">Reference proteome</keyword>
<sequence>MCWKPSMVHQGCHCVYDESGIRYCDSRELPEHTIEQREWPVHIPCPNHQSSERVLFGAWYLDRASEFENESYLNDYDGNSLSNFFSSLAHGEGEDIGELVDKGTRGALEVEKLALVNNAIIGEESDPVDMTQDGSPKEIPLDKIFAMEYLIISRDIFRT</sequence>
<evidence type="ECO:0000313" key="1">
    <source>
        <dbReference type="EMBL" id="KAG7055855.1"/>
    </source>
</evidence>
<dbReference type="EMBL" id="JAESDN010000002">
    <property type="protein sequence ID" value="KAG7055855.1"/>
    <property type="molecule type" value="Genomic_DNA"/>
</dbReference>
<dbReference type="AlphaFoldDB" id="A0A9P7ULL7"/>